<name>A0A8D8RQ59_9HEMI</name>
<dbReference type="EMBL" id="HBUF01053877">
    <property type="protein sequence ID" value="CAG6623014.1"/>
    <property type="molecule type" value="Transcribed_RNA"/>
</dbReference>
<comment type="similarity">
    <text evidence="1">Belongs to the UPF0739 family.</text>
</comment>
<evidence type="ECO:0000313" key="2">
    <source>
        <dbReference type="EMBL" id="CAG6655628.1"/>
    </source>
</evidence>
<dbReference type="Pfam" id="PF14953">
    <property type="entry name" value="DUF4504"/>
    <property type="match status" value="1"/>
</dbReference>
<dbReference type="EMBL" id="HBUF01182352">
    <property type="protein sequence ID" value="CAG6655638.1"/>
    <property type="molecule type" value="Transcribed_RNA"/>
</dbReference>
<sequence length="255" mass="29407">MTQSTHCVKLMDFLSNQTCKNILKKHLPSTKHQRHYRTFLTNLYCVFSGYKCGYLIDKVSVERDTILNIVQQIVLLELFVCHIRIVIINEDIVVLNVESFLNHLSTKQVFINVSSELSYPVLLTEDTQEVIQIKTFLHKTFNNTEPEVKTTIVEQGNLCVPTLVGLLLNFPIVYWHREDFDFNSVPLSVYKIMITPQSMGCSSQMMELYSFSSPVQFDNDTLVRQFVNCLIRKLRMGGVSVELIQTKEQSDNVSL</sequence>
<dbReference type="InterPro" id="IPR027850">
    <property type="entry name" value="DUF4504"/>
</dbReference>
<dbReference type="PANTHER" id="PTHR31366:SF2">
    <property type="entry name" value="UPF0739 PROTEIN C1ORF74"/>
    <property type="match status" value="1"/>
</dbReference>
<dbReference type="PANTHER" id="PTHR31366">
    <property type="entry name" value="UPF0739 PROTEIN C1ORF74"/>
    <property type="match status" value="1"/>
</dbReference>
<dbReference type="EMBL" id="HBUF01053876">
    <property type="protein sequence ID" value="CAG6623010.1"/>
    <property type="molecule type" value="Transcribed_RNA"/>
</dbReference>
<evidence type="ECO:0000256" key="1">
    <source>
        <dbReference type="ARBA" id="ARBA00007065"/>
    </source>
</evidence>
<protein>
    <submittedName>
        <fullName evidence="2">UPF0739 protein C1orf74 homolog</fullName>
    </submittedName>
</protein>
<dbReference type="EMBL" id="HBUF01182349">
    <property type="protein sequence ID" value="CAG6655628.1"/>
    <property type="molecule type" value="Transcribed_RNA"/>
</dbReference>
<proteinExistence type="inferred from homology"/>
<organism evidence="2">
    <name type="scientific">Cacopsylla melanoneura</name>
    <dbReference type="NCBI Taxonomy" id="428564"/>
    <lineage>
        <taxon>Eukaryota</taxon>
        <taxon>Metazoa</taxon>
        <taxon>Ecdysozoa</taxon>
        <taxon>Arthropoda</taxon>
        <taxon>Hexapoda</taxon>
        <taxon>Insecta</taxon>
        <taxon>Pterygota</taxon>
        <taxon>Neoptera</taxon>
        <taxon>Paraneoptera</taxon>
        <taxon>Hemiptera</taxon>
        <taxon>Sternorrhyncha</taxon>
        <taxon>Psylloidea</taxon>
        <taxon>Psyllidae</taxon>
        <taxon>Psyllinae</taxon>
        <taxon>Cacopsylla</taxon>
    </lineage>
</organism>
<accession>A0A8D8RQ59</accession>
<dbReference type="AlphaFoldDB" id="A0A8D8RQ59"/>
<reference evidence="2" key="1">
    <citation type="submission" date="2021-05" db="EMBL/GenBank/DDBJ databases">
        <authorList>
            <person name="Alioto T."/>
            <person name="Alioto T."/>
            <person name="Gomez Garrido J."/>
        </authorList>
    </citation>
    <scope>NUCLEOTIDE SEQUENCE</scope>
</reference>
<dbReference type="EMBL" id="HBUF01182350">
    <property type="protein sequence ID" value="CAG6655632.1"/>
    <property type="molecule type" value="Transcribed_RNA"/>
</dbReference>